<dbReference type="AlphaFoldDB" id="A0A0G0NIN1"/>
<feature type="transmembrane region" description="Helical" evidence="8">
    <location>
        <begin position="139"/>
        <end position="155"/>
    </location>
</feature>
<keyword evidence="3 9" id="KW-0808">Transferase</keyword>
<feature type="transmembrane region" description="Helical" evidence="8">
    <location>
        <begin position="329"/>
        <end position="346"/>
    </location>
</feature>
<evidence type="ECO:0000256" key="7">
    <source>
        <dbReference type="ARBA" id="ARBA00024033"/>
    </source>
</evidence>
<evidence type="ECO:0000256" key="8">
    <source>
        <dbReference type="SAM" id="Phobius"/>
    </source>
</evidence>
<comment type="similarity">
    <text evidence="7">Belongs to the glycosyltransferase 87 family.</text>
</comment>
<keyword evidence="5 8" id="KW-1133">Transmembrane helix</keyword>
<dbReference type="STRING" id="1618570.UT08_C0004G0061"/>
<evidence type="ECO:0000313" key="9">
    <source>
        <dbReference type="EMBL" id="KKQ85749.1"/>
    </source>
</evidence>
<feature type="transmembrane region" description="Helical" evidence="8">
    <location>
        <begin position="303"/>
        <end position="320"/>
    </location>
</feature>
<evidence type="ECO:0000256" key="3">
    <source>
        <dbReference type="ARBA" id="ARBA00022679"/>
    </source>
</evidence>
<feature type="transmembrane region" description="Helical" evidence="8">
    <location>
        <begin position="161"/>
        <end position="184"/>
    </location>
</feature>
<dbReference type="Proteomes" id="UP000034081">
    <property type="component" value="Unassembled WGS sequence"/>
</dbReference>
<protein>
    <submittedName>
        <fullName evidence="9">Arabinosyltransferase AftC</fullName>
    </submittedName>
</protein>
<reference evidence="9 10" key="1">
    <citation type="journal article" date="2015" name="Nature">
        <title>rRNA introns, odd ribosomes, and small enigmatic genomes across a large radiation of phyla.</title>
        <authorList>
            <person name="Brown C.T."/>
            <person name="Hug L.A."/>
            <person name="Thomas B.C."/>
            <person name="Sharon I."/>
            <person name="Castelle C.J."/>
            <person name="Singh A."/>
            <person name="Wilkins M.J."/>
            <person name="Williams K.H."/>
            <person name="Banfield J.F."/>
        </authorList>
    </citation>
    <scope>NUCLEOTIDE SEQUENCE [LARGE SCALE GENOMIC DNA]</scope>
</reference>
<feature type="transmembrane region" description="Helical" evidence="8">
    <location>
        <begin position="255"/>
        <end position="273"/>
    </location>
</feature>
<keyword evidence="6 8" id="KW-0472">Membrane</keyword>
<gene>
    <name evidence="9" type="ORF">UT08_C0004G0061</name>
</gene>
<keyword evidence="4 8" id="KW-0812">Transmembrane</keyword>
<name>A0A0G0NIN1_9BACT</name>
<feature type="transmembrane region" description="Helical" evidence="8">
    <location>
        <begin position="191"/>
        <end position="219"/>
    </location>
</feature>
<evidence type="ECO:0000256" key="2">
    <source>
        <dbReference type="ARBA" id="ARBA00022475"/>
    </source>
</evidence>
<evidence type="ECO:0000256" key="4">
    <source>
        <dbReference type="ARBA" id="ARBA00022692"/>
    </source>
</evidence>
<accession>A0A0G0NIN1</accession>
<dbReference type="Pfam" id="PF09594">
    <property type="entry name" value="GT87"/>
    <property type="match status" value="1"/>
</dbReference>
<evidence type="ECO:0000313" key="10">
    <source>
        <dbReference type="Proteomes" id="UP000034081"/>
    </source>
</evidence>
<feature type="transmembrane region" description="Helical" evidence="8">
    <location>
        <begin position="12"/>
        <end position="34"/>
    </location>
</feature>
<feature type="transmembrane region" description="Helical" evidence="8">
    <location>
        <begin position="110"/>
        <end position="127"/>
    </location>
</feature>
<proteinExistence type="inferred from homology"/>
<comment type="subcellular location">
    <subcellularLocation>
        <location evidence="1">Cell membrane</location>
        <topology evidence="1">Multi-pass membrane protein</topology>
    </subcellularLocation>
</comment>
<evidence type="ECO:0000256" key="6">
    <source>
        <dbReference type="ARBA" id="ARBA00023136"/>
    </source>
</evidence>
<dbReference type="InterPro" id="IPR018584">
    <property type="entry name" value="GT87"/>
</dbReference>
<organism evidence="9 10">
    <name type="scientific">Candidatus Woesebacteria bacterium GW2011_GWB1_38_8</name>
    <dbReference type="NCBI Taxonomy" id="1618570"/>
    <lineage>
        <taxon>Bacteria</taxon>
        <taxon>Candidatus Woeseibacteriota</taxon>
    </lineage>
</organism>
<feature type="transmembrane region" description="Helical" evidence="8">
    <location>
        <begin position="352"/>
        <end position="373"/>
    </location>
</feature>
<keyword evidence="2" id="KW-1003">Cell membrane</keyword>
<comment type="caution">
    <text evidence="9">The sequence shown here is derived from an EMBL/GenBank/DDBJ whole genome shotgun (WGS) entry which is preliminary data.</text>
</comment>
<dbReference type="GO" id="GO:0016758">
    <property type="term" value="F:hexosyltransferase activity"/>
    <property type="evidence" value="ECO:0007669"/>
    <property type="project" value="InterPro"/>
</dbReference>
<evidence type="ECO:0000256" key="1">
    <source>
        <dbReference type="ARBA" id="ARBA00004651"/>
    </source>
</evidence>
<dbReference type="GO" id="GO:0005886">
    <property type="term" value="C:plasma membrane"/>
    <property type="evidence" value="ECO:0007669"/>
    <property type="project" value="UniProtKB-SubCell"/>
</dbReference>
<feature type="transmembrane region" description="Helical" evidence="8">
    <location>
        <begin position="280"/>
        <end position="297"/>
    </location>
</feature>
<feature type="transmembrane region" description="Helical" evidence="8">
    <location>
        <begin position="54"/>
        <end position="75"/>
    </location>
</feature>
<sequence length="389" mass="45177">MIPKNKPLQIKIFLIILLLLSTLLILKPLFYEYYPDFSSYYYATYALLNGENPYIVQADAFGPFIYPPTSLLLFLPFTLFQYIVAQKIFIILSILSFLFSITILLKLFKITAFSNLGMLLIILSFNFFPAKFTLGMGQINNFLLLALVFFVYYFIKKKPVLAGISLSLAIMIKISPIILIPFLIIRKDWKILFSVFIMLIVLTLITDLIIGHLVLVYFFNTTLPDLIKAAPAAYYNQSITGFFARSVADPQFRNIIRLIMSVFLTLFSLFIIWKNYKNNFQYSILCISVLITLGLIISGVSWQHHFVWLLLPIYFTYIYIKDKSLSKKYYFVLILSYLLTALNIKNPISWPIFAQSHVFYGAIILYLLNLHFLMKIGKKTLSKSYKPRF</sequence>
<feature type="transmembrane region" description="Helical" evidence="8">
    <location>
        <begin position="82"/>
        <end position="104"/>
    </location>
</feature>
<dbReference type="EMBL" id="LBVL01000004">
    <property type="protein sequence ID" value="KKQ85749.1"/>
    <property type="molecule type" value="Genomic_DNA"/>
</dbReference>
<evidence type="ECO:0000256" key="5">
    <source>
        <dbReference type="ARBA" id="ARBA00022989"/>
    </source>
</evidence>